<dbReference type="PANTHER" id="PTHR23513:SF9">
    <property type="entry name" value="ENTEROBACTIN EXPORTER ENTS"/>
    <property type="match status" value="1"/>
</dbReference>
<comment type="caution">
    <text evidence="11">The sequence shown here is derived from an EMBL/GenBank/DDBJ whole genome shotgun (WGS) entry which is preliminary data.</text>
</comment>
<feature type="domain" description="Major facilitator superfamily (MFS) profile" evidence="10">
    <location>
        <begin position="4"/>
        <end position="395"/>
    </location>
</feature>
<comment type="similarity">
    <text evidence="7">Belongs to the major facilitator superfamily. Drug:H(+) antiporter-3 (DHA3) (TC 2.A.1.21) family.</text>
</comment>
<name>M0QJD3_9ACTN</name>
<dbReference type="InterPro" id="IPR020846">
    <property type="entry name" value="MFS_dom"/>
</dbReference>
<dbReference type="SUPFAM" id="SSF103473">
    <property type="entry name" value="MFS general substrate transporter"/>
    <property type="match status" value="1"/>
</dbReference>
<accession>M0QJD3</accession>
<feature type="transmembrane region" description="Helical" evidence="9">
    <location>
        <begin position="312"/>
        <end position="334"/>
    </location>
</feature>
<dbReference type="CDD" id="cd06173">
    <property type="entry name" value="MFS_MefA_like"/>
    <property type="match status" value="1"/>
</dbReference>
<dbReference type="Pfam" id="PF07690">
    <property type="entry name" value="MFS_1"/>
    <property type="match status" value="1"/>
</dbReference>
<dbReference type="STRING" id="1223545.GS4_16_00940"/>
<reference evidence="11 12" key="1">
    <citation type="submission" date="2013-01" db="EMBL/GenBank/DDBJ databases">
        <title>Whole genome shotgun sequence of Gordonia soli NBRC 108243.</title>
        <authorList>
            <person name="Isaki-Nakamura S."/>
            <person name="Hosoyama A."/>
            <person name="Tsuchikane K."/>
            <person name="Ando Y."/>
            <person name="Baba S."/>
            <person name="Ohji S."/>
            <person name="Hamada M."/>
            <person name="Tamura T."/>
            <person name="Yamazoe A."/>
            <person name="Yamazaki S."/>
            <person name="Fujita N."/>
        </authorList>
    </citation>
    <scope>NUCLEOTIDE SEQUENCE [LARGE SCALE GENOMIC DNA]</scope>
    <source>
        <strain evidence="11 12">NBRC 108243</strain>
    </source>
</reference>
<dbReference type="RefSeq" id="WP_007620802.1">
    <property type="nucleotide sequence ID" value="NZ_BANX01000016.1"/>
</dbReference>
<dbReference type="PROSITE" id="PS50850">
    <property type="entry name" value="MFS"/>
    <property type="match status" value="1"/>
</dbReference>
<dbReference type="InterPro" id="IPR005829">
    <property type="entry name" value="Sugar_transporter_CS"/>
</dbReference>
<dbReference type="GO" id="GO:0005886">
    <property type="term" value="C:plasma membrane"/>
    <property type="evidence" value="ECO:0007669"/>
    <property type="project" value="UniProtKB-SubCell"/>
</dbReference>
<dbReference type="GO" id="GO:0022857">
    <property type="term" value="F:transmembrane transporter activity"/>
    <property type="evidence" value="ECO:0007669"/>
    <property type="project" value="InterPro"/>
</dbReference>
<evidence type="ECO:0000256" key="3">
    <source>
        <dbReference type="ARBA" id="ARBA00022475"/>
    </source>
</evidence>
<feature type="transmembrane region" description="Helical" evidence="9">
    <location>
        <begin position="166"/>
        <end position="184"/>
    </location>
</feature>
<evidence type="ECO:0000256" key="1">
    <source>
        <dbReference type="ARBA" id="ARBA00004429"/>
    </source>
</evidence>
<organism evidence="11 12">
    <name type="scientific">Gordonia soli NBRC 108243</name>
    <dbReference type="NCBI Taxonomy" id="1223545"/>
    <lineage>
        <taxon>Bacteria</taxon>
        <taxon>Bacillati</taxon>
        <taxon>Actinomycetota</taxon>
        <taxon>Actinomycetes</taxon>
        <taxon>Mycobacteriales</taxon>
        <taxon>Gordoniaceae</taxon>
        <taxon>Gordonia</taxon>
    </lineage>
</organism>
<dbReference type="InterPro" id="IPR036259">
    <property type="entry name" value="MFS_trans_sf"/>
</dbReference>
<evidence type="ECO:0000313" key="12">
    <source>
        <dbReference type="Proteomes" id="UP000011666"/>
    </source>
</evidence>
<gene>
    <name evidence="11" type="ORF">GS4_16_00940</name>
</gene>
<feature type="transmembrane region" description="Helical" evidence="9">
    <location>
        <begin position="373"/>
        <end position="396"/>
    </location>
</feature>
<evidence type="ECO:0000259" key="10">
    <source>
        <dbReference type="PROSITE" id="PS50850"/>
    </source>
</evidence>
<evidence type="ECO:0000256" key="8">
    <source>
        <dbReference type="ARBA" id="ARBA00040914"/>
    </source>
</evidence>
<proteinExistence type="inferred from homology"/>
<feature type="transmembrane region" description="Helical" evidence="9">
    <location>
        <begin position="37"/>
        <end position="60"/>
    </location>
</feature>
<dbReference type="AlphaFoldDB" id="M0QJD3"/>
<dbReference type="InterPro" id="IPR011701">
    <property type="entry name" value="MFS"/>
</dbReference>
<feature type="transmembrane region" description="Helical" evidence="9">
    <location>
        <begin position="287"/>
        <end position="306"/>
    </location>
</feature>
<evidence type="ECO:0000313" key="11">
    <source>
        <dbReference type="EMBL" id="GAC68564.1"/>
    </source>
</evidence>
<dbReference type="PROSITE" id="PS00217">
    <property type="entry name" value="SUGAR_TRANSPORT_2"/>
    <property type="match status" value="1"/>
</dbReference>
<keyword evidence="4 9" id="KW-0812">Transmembrane</keyword>
<keyword evidence="12" id="KW-1185">Reference proteome</keyword>
<evidence type="ECO:0000256" key="6">
    <source>
        <dbReference type="ARBA" id="ARBA00023136"/>
    </source>
</evidence>
<feature type="transmembrane region" description="Helical" evidence="9">
    <location>
        <begin position="12"/>
        <end position="31"/>
    </location>
</feature>
<dbReference type="OrthoDB" id="3177993at2"/>
<dbReference type="PANTHER" id="PTHR23513">
    <property type="entry name" value="INTEGRAL MEMBRANE EFFLUX PROTEIN-RELATED"/>
    <property type="match status" value="1"/>
</dbReference>
<dbReference type="Gene3D" id="1.20.1250.20">
    <property type="entry name" value="MFS general substrate transporter like domains"/>
    <property type="match status" value="1"/>
</dbReference>
<evidence type="ECO:0000256" key="7">
    <source>
        <dbReference type="ARBA" id="ARBA00038075"/>
    </source>
</evidence>
<feature type="transmembrane region" description="Helical" evidence="9">
    <location>
        <begin position="255"/>
        <end position="275"/>
    </location>
</feature>
<keyword evidence="5 9" id="KW-1133">Transmembrane helix</keyword>
<dbReference type="EMBL" id="BANX01000016">
    <property type="protein sequence ID" value="GAC68564.1"/>
    <property type="molecule type" value="Genomic_DNA"/>
</dbReference>
<evidence type="ECO:0000256" key="5">
    <source>
        <dbReference type="ARBA" id="ARBA00022989"/>
    </source>
</evidence>
<dbReference type="eggNOG" id="COG2271">
    <property type="taxonomic scope" value="Bacteria"/>
</dbReference>
<comment type="subcellular location">
    <subcellularLocation>
        <location evidence="1">Cell inner membrane</location>
        <topology evidence="1">Multi-pass membrane protein</topology>
    </subcellularLocation>
</comment>
<sequence length="416" mass="42568">MSPIPLAYLSSYLLSVLGNSIAGVALPLIVLQTTGSALGAGVVAAATAVPAVLAGLLMGVVIDRINRRTSSVITDLISAAAVAALPLVDMISGLTLAWFVLFGIIGSLGDVPGLTARDALLPAIIRHTHMEPERLMGLRESFGAMGLLLGPAAAGGLMTVLDGSTVLWITAATSAVAALLTMAIPHRVGAVVVDPAAQQASTQNGWTQLRDGWRVLARSRFLLSTTTLSVFAVVVLAGLQGLVLPVFFTSVDRPGMLGFVLTAIAAGSLVGAGVYAGVGARARRRTWLIVGLGGTTIGLAVIAPLFSTWVVLAGAFVVGLANGAFAGLIGILMIERVPDTMRGRIMGTQNAVVTAAPPIGIMGAALLTEFAGVEVAALVIPLAWVVAIALVVRPLLGNLESERGRIDDDRMVSEDA</sequence>
<evidence type="ECO:0000256" key="2">
    <source>
        <dbReference type="ARBA" id="ARBA00022448"/>
    </source>
</evidence>
<keyword evidence="3" id="KW-1003">Cell membrane</keyword>
<protein>
    <recommendedName>
        <fullName evidence="8">Multidrug efflux pump Tap</fullName>
    </recommendedName>
</protein>
<evidence type="ECO:0000256" key="4">
    <source>
        <dbReference type="ARBA" id="ARBA00022692"/>
    </source>
</evidence>
<dbReference type="Proteomes" id="UP000011666">
    <property type="component" value="Unassembled WGS sequence"/>
</dbReference>
<evidence type="ECO:0000256" key="9">
    <source>
        <dbReference type="SAM" id="Phobius"/>
    </source>
</evidence>
<feature type="transmembrane region" description="Helical" evidence="9">
    <location>
        <begin position="221"/>
        <end position="243"/>
    </location>
</feature>
<feature type="transmembrane region" description="Helical" evidence="9">
    <location>
        <begin position="346"/>
        <end position="367"/>
    </location>
</feature>
<keyword evidence="6 9" id="KW-0472">Membrane</keyword>
<keyword evidence="2" id="KW-0813">Transport</keyword>